<dbReference type="VEuPathDB" id="FungiDB:PTTG_04227"/>
<evidence type="ECO:0000256" key="2">
    <source>
        <dbReference type="SAM" id="SignalP"/>
    </source>
</evidence>
<feature type="chain" id="PRO_5008109734" evidence="2">
    <location>
        <begin position="23"/>
        <end position="306"/>
    </location>
</feature>
<dbReference type="EMBL" id="ADAS02000124">
    <property type="protein sequence ID" value="OAV89572.1"/>
    <property type="molecule type" value="Genomic_DNA"/>
</dbReference>
<sequence length="306" mass="30491">MRVFHLSKLVVGFLLAFQHSVANNDAPSVAVPGSVNQCGAVPLDIKGGTPPYTITIKKADNPAGAALQSFSDVNNPSSLSLPNGMATGMTITFEVKDSRGQTTHSGLSTVSSSPDCPQTPKDLASKPDDGAADSDNPADASAPPAPGPPGGDSKNSTAGTVPGAPGSSPDKSAGGAPSAPDQPPNGLNNSTAAGPQPGKPPPPSSNTTASPDNAGNATAVADKPGNNNSTDTPASVNSTATTAPRPGSTPPKNSTSTIGGNTKMGNNTSSVNNRPKPPTSESSRRHLSPLYLSLFISSLAGFLINR</sequence>
<organism evidence="3">
    <name type="scientific">Puccinia triticina (isolate 1-1 / race 1 (BBBD))</name>
    <name type="common">Brown leaf rust fungus</name>
    <dbReference type="NCBI Taxonomy" id="630390"/>
    <lineage>
        <taxon>Eukaryota</taxon>
        <taxon>Fungi</taxon>
        <taxon>Dikarya</taxon>
        <taxon>Basidiomycota</taxon>
        <taxon>Pucciniomycotina</taxon>
        <taxon>Pucciniomycetes</taxon>
        <taxon>Pucciniales</taxon>
        <taxon>Pucciniaceae</taxon>
        <taxon>Puccinia</taxon>
    </lineage>
</organism>
<feature type="region of interest" description="Disordered" evidence="1">
    <location>
        <begin position="99"/>
        <end position="287"/>
    </location>
</feature>
<keyword evidence="2" id="KW-0732">Signal</keyword>
<accession>A0A180GB54</accession>
<evidence type="ECO:0000256" key="1">
    <source>
        <dbReference type="SAM" id="MobiDB-lite"/>
    </source>
</evidence>
<name>A0A180GB54_PUCT1</name>
<dbReference type="Proteomes" id="UP000005240">
    <property type="component" value="Unassembled WGS sequence"/>
</dbReference>
<proteinExistence type="predicted"/>
<reference evidence="4 5" key="3">
    <citation type="journal article" date="2017" name="G3 (Bethesda)">
        <title>Comparative analysis highlights variable genome content of wheat rusts and divergence of the mating loci.</title>
        <authorList>
            <person name="Cuomo C.A."/>
            <person name="Bakkeren G."/>
            <person name="Khalil H.B."/>
            <person name="Panwar V."/>
            <person name="Joly D."/>
            <person name="Linning R."/>
            <person name="Sakthikumar S."/>
            <person name="Song X."/>
            <person name="Adiconis X."/>
            <person name="Fan L."/>
            <person name="Goldberg J.M."/>
            <person name="Levin J.Z."/>
            <person name="Young S."/>
            <person name="Zeng Q."/>
            <person name="Anikster Y."/>
            <person name="Bruce M."/>
            <person name="Wang M."/>
            <person name="Yin C."/>
            <person name="McCallum B."/>
            <person name="Szabo L.J."/>
            <person name="Hulbert S."/>
            <person name="Chen X."/>
            <person name="Fellers J.P."/>
        </authorList>
    </citation>
    <scope>NUCLEOTIDE SEQUENCE</scope>
    <source>
        <strain evidence="5">Isolate 1-1 / race 1 (BBBD)</strain>
        <strain evidence="4">isolate 1-1 / race 1 (BBBD)</strain>
    </source>
</reference>
<protein>
    <submittedName>
        <fullName evidence="3 4">Uncharacterized protein</fullName>
    </submittedName>
</protein>
<keyword evidence="5" id="KW-1185">Reference proteome</keyword>
<dbReference type="AlphaFoldDB" id="A0A180GB54"/>
<dbReference type="OrthoDB" id="2507622at2759"/>
<evidence type="ECO:0000313" key="5">
    <source>
        <dbReference type="Proteomes" id="UP000005240"/>
    </source>
</evidence>
<feature type="compositionally biased region" description="Polar residues" evidence="1">
    <location>
        <begin position="100"/>
        <end position="116"/>
    </location>
</feature>
<feature type="compositionally biased region" description="Low complexity" evidence="1">
    <location>
        <begin position="133"/>
        <end position="142"/>
    </location>
</feature>
<feature type="compositionally biased region" description="Polar residues" evidence="1">
    <location>
        <begin position="250"/>
        <end position="273"/>
    </location>
</feature>
<gene>
    <name evidence="3" type="ORF">PTTG_04227</name>
</gene>
<evidence type="ECO:0000313" key="4">
    <source>
        <dbReference type="EnsemblFungi" id="PTTG_04227-t43_1-p1"/>
    </source>
</evidence>
<dbReference type="EnsemblFungi" id="PTTG_04227-t43_1">
    <property type="protein sequence ID" value="PTTG_04227-t43_1-p1"/>
    <property type="gene ID" value="PTTG_04227"/>
</dbReference>
<dbReference type="STRING" id="630390.A0A180GB54"/>
<feature type="compositionally biased region" description="Polar residues" evidence="1">
    <location>
        <begin position="225"/>
        <end position="242"/>
    </location>
</feature>
<reference evidence="4" key="4">
    <citation type="submission" date="2025-05" db="UniProtKB">
        <authorList>
            <consortium name="EnsemblFungi"/>
        </authorList>
    </citation>
    <scope>IDENTIFICATION</scope>
    <source>
        <strain evidence="4">isolate 1-1 / race 1 (BBBD)</strain>
    </source>
</reference>
<evidence type="ECO:0000313" key="3">
    <source>
        <dbReference type="EMBL" id="OAV89572.1"/>
    </source>
</evidence>
<reference evidence="3" key="2">
    <citation type="submission" date="2016-05" db="EMBL/GenBank/DDBJ databases">
        <title>Comparative analysis highlights variable genome content of wheat rusts and divergence of the mating loci.</title>
        <authorList>
            <person name="Cuomo C.A."/>
            <person name="Bakkeren G."/>
            <person name="Szabo L."/>
            <person name="Khalil H."/>
            <person name="Joly D."/>
            <person name="Goldberg J."/>
            <person name="Young S."/>
            <person name="Zeng Q."/>
            <person name="Fellers J."/>
        </authorList>
    </citation>
    <scope>NUCLEOTIDE SEQUENCE [LARGE SCALE GENOMIC DNA]</scope>
    <source>
        <strain evidence="3">1-1 BBBD Race 1</strain>
    </source>
</reference>
<reference evidence="3" key="1">
    <citation type="submission" date="2009-11" db="EMBL/GenBank/DDBJ databases">
        <authorList>
            <consortium name="The Broad Institute Genome Sequencing Platform"/>
            <person name="Ward D."/>
            <person name="Feldgarden M."/>
            <person name="Earl A."/>
            <person name="Young S.K."/>
            <person name="Zeng Q."/>
            <person name="Koehrsen M."/>
            <person name="Alvarado L."/>
            <person name="Berlin A."/>
            <person name="Bochicchio J."/>
            <person name="Borenstein D."/>
            <person name="Chapman S.B."/>
            <person name="Chen Z."/>
            <person name="Engels R."/>
            <person name="Freedman E."/>
            <person name="Gellesch M."/>
            <person name="Goldberg J."/>
            <person name="Griggs A."/>
            <person name="Gujja S."/>
            <person name="Heilman E."/>
            <person name="Heiman D."/>
            <person name="Hepburn T."/>
            <person name="Howarth C."/>
            <person name="Jen D."/>
            <person name="Larson L."/>
            <person name="Lewis B."/>
            <person name="Mehta T."/>
            <person name="Park D."/>
            <person name="Pearson M."/>
            <person name="Roberts A."/>
            <person name="Saif S."/>
            <person name="Shea T."/>
            <person name="Shenoy N."/>
            <person name="Sisk P."/>
            <person name="Stolte C."/>
            <person name="Sykes S."/>
            <person name="Thomson T."/>
            <person name="Walk T."/>
            <person name="White J."/>
            <person name="Yandava C."/>
            <person name="Izard J."/>
            <person name="Baranova O.V."/>
            <person name="Blanton J.M."/>
            <person name="Tanner A.C."/>
            <person name="Dewhirst F.E."/>
            <person name="Haas B."/>
            <person name="Nusbaum C."/>
            <person name="Birren B."/>
        </authorList>
    </citation>
    <scope>NUCLEOTIDE SEQUENCE [LARGE SCALE GENOMIC DNA]</scope>
    <source>
        <strain evidence="3">1-1 BBBD Race 1</strain>
    </source>
</reference>
<feature type="signal peptide" evidence="2">
    <location>
        <begin position="1"/>
        <end position="22"/>
    </location>
</feature>